<evidence type="ECO:0000313" key="1">
    <source>
        <dbReference type="EMBL" id="KAG9393163.1"/>
    </source>
</evidence>
<gene>
    <name evidence="1" type="ORF">J8273_3292</name>
</gene>
<organism evidence="1 2">
    <name type="scientific">Carpediemonas membranifera</name>
    <dbReference type="NCBI Taxonomy" id="201153"/>
    <lineage>
        <taxon>Eukaryota</taxon>
        <taxon>Metamonada</taxon>
        <taxon>Carpediemonas-like organisms</taxon>
        <taxon>Carpediemonas</taxon>
    </lineage>
</organism>
<proteinExistence type="predicted"/>
<keyword evidence="2" id="KW-1185">Reference proteome</keyword>
<protein>
    <submittedName>
        <fullName evidence="1">Uncharacterized protein</fullName>
    </submittedName>
</protein>
<dbReference type="Proteomes" id="UP000717585">
    <property type="component" value="Unassembled WGS sequence"/>
</dbReference>
<sequence length="130" mass="13262">MVDSGIGMALDTLLHCFAPEPSDLTETMVFGGLIGGAGSALQSVLTGGTNMEHAEAAIEGALDGLVMDSLLFVSGGERAMDLVWAGAAASAVTSLLSRDRSLQKAGRAAVGGGIYWGLFAVGTQFFSKHK</sequence>
<accession>A0A8J6ASS2</accession>
<name>A0A8J6ASS2_9EUKA</name>
<dbReference type="EMBL" id="JAHDYR010000025">
    <property type="protein sequence ID" value="KAG9393163.1"/>
    <property type="molecule type" value="Genomic_DNA"/>
</dbReference>
<dbReference type="AlphaFoldDB" id="A0A8J6ASS2"/>
<evidence type="ECO:0000313" key="2">
    <source>
        <dbReference type="Proteomes" id="UP000717585"/>
    </source>
</evidence>
<comment type="caution">
    <text evidence="1">The sequence shown here is derived from an EMBL/GenBank/DDBJ whole genome shotgun (WGS) entry which is preliminary data.</text>
</comment>
<reference evidence="1" key="1">
    <citation type="submission" date="2021-05" db="EMBL/GenBank/DDBJ databases">
        <title>A free-living protist that lacks canonical eukaryotic 1 DNA replication and segregation systems.</title>
        <authorList>
            <person name="Salas-Leiva D.E."/>
            <person name="Tromer E.C."/>
            <person name="Curtis B.A."/>
            <person name="Jerlstrom-Hultqvist J."/>
            <person name="Kolisko M."/>
            <person name="Yi Z."/>
            <person name="Salas-Leiva J.S."/>
            <person name="Gallot-Lavallee L."/>
            <person name="Kops G.J.P.L."/>
            <person name="Archibald J.M."/>
            <person name="Simpson A.G.B."/>
            <person name="Roger A.J."/>
        </authorList>
    </citation>
    <scope>NUCLEOTIDE SEQUENCE</scope>
    <source>
        <strain evidence="1">BICM</strain>
    </source>
</reference>